<keyword evidence="7" id="KW-1185">Reference proteome</keyword>
<keyword evidence="2" id="KW-0175">Coiled coil</keyword>
<feature type="domain" description="Peptidoglycan hydrolase PcsB coiled-coil" evidence="5">
    <location>
        <begin position="108"/>
        <end position="179"/>
    </location>
</feature>
<evidence type="ECO:0000256" key="2">
    <source>
        <dbReference type="SAM" id="Coils"/>
    </source>
</evidence>
<feature type="domain" description="M23ase beta-sheet core" evidence="4">
    <location>
        <begin position="330"/>
        <end position="424"/>
    </location>
</feature>
<accession>A0A0R2I4E5</accession>
<name>A0A0R2I4E5_CARDV</name>
<reference evidence="6 7" key="1">
    <citation type="journal article" date="2015" name="Genome Announc.">
        <title>Expanding the biotechnology potential of lactobacilli through comparative genomics of 213 strains and associated genera.</title>
        <authorList>
            <person name="Sun Z."/>
            <person name="Harris H.M."/>
            <person name="McCann A."/>
            <person name="Guo C."/>
            <person name="Argimon S."/>
            <person name="Zhang W."/>
            <person name="Yang X."/>
            <person name="Jeffery I.B."/>
            <person name="Cooney J.C."/>
            <person name="Kagawa T.F."/>
            <person name="Liu W."/>
            <person name="Song Y."/>
            <person name="Salvetti E."/>
            <person name="Wrobel A."/>
            <person name="Rasinkangas P."/>
            <person name="Parkhill J."/>
            <person name="Rea M.C."/>
            <person name="O'Sullivan O."/>
            <person name="Ritari J."/>
            <person name="Douillard F.P."/>
            <person name="Paul Ross R."/>
            <person name="Yang R."/>
            <person name="Briner A.E."/>
            <person name="Felis G.E."/>
            <person name="de Vos W.M."/>
            <person name="Barrangou R."/>
            <person name="Klaenhammer T.R."/>
            <person name="Caufield P.W."/>
            <person name="Cui Y."/>
            <person name="Zhang H."/>
            <person name="O'Toole P.W."/>
        </authorList>
    </citation>
    <scope>NUCLEOTIDE SEQUENCE [LARGE SCALE GENOMIC DNA]</scope>
    <source>
        <strain evidence="6 7">DSM 20623</strain>
    </source>
</reference>
<dbReference type="Proteomes" id="UP000051658">
    <property type="component" value="Unassembled WGS sequence"/>
</dbReference>
<dbReference type="PATRIC" id="fig|1449336.4.peg.961"/>
<dbReference type="Pfam" id="PF24568">
    <property type="entry name" value="CC_PcsB"/>
    <property type="match status" value="1"/>
</dbReference>
<comment type="caution">
    <text evidence="6">The sequence shown here is derived from an EMBL/GenBank/DDBJ whole genome shotgun (WGS) entry which is preliminary data.</text>
</comment>
<evidence type="ECO:0000259" key="5">
    <source>
        <dbReference type="Pfam" id="PF24568"/>
    </source>
</evidence>
<evidence type="ECO:0000259" key="4">
    <source>
        <dbReference type="Pfam" id="PF01551"/>
    </source>
</evidence>
<proteinExistence type="predicted"/>
<feature type="region of interest" description="Disordered" evidence="3">
    <location>
        <begin position="279"/>
        <end position="326"/>
    </location>
</feature>
<dbReference type="eggNOG" id="COG3883">
    <property type="taxonomic scope" value="Bacteria"/>
</dbReference>
<dbReference type="InterPro" id="IPR011055">
    <property type="entry name" value="Dup_hybrid_motif"/>
</dbReference>
<organism evidence="6 7">
    <name type="scientific">Carnobacterium divergens DSM 20623</name>
    <dbReference type="NCBI Taxonomy" id="1449336"/>
    <lineage>
        <taxon>Bacteria</taxon>
        <taxon>Bacillati</taxon>
        <taxon>Bacillota</taxon>
        <taxon>Bacilli</taxon>
        <taxon>Lactobacillales</taxon>
        <taxon>Carnobacteriaceae</taxon>
        <taxon>Carnobacterium</taxon>
    </lineage>
</organism>
<dbReference type="Gene3D" id="2.70.70.10">
    <property type="entry name" value="Glucose Permease (Domain IIA)"/>
    <property type="match status" value="1"/>
</dbReference>
<dbReference type="PANTHER" id="PTHR21666:SF270">
    <property type="entry name" value="MUREIN HYDROLASE ACTIVATOR ENVC"/>
    <property type="match status" value="1"/>
</dbReference>
<dbReference type="Gene3D" id="6.10.250.3150">
    <property type="match status" value="1"/>
</dbReference>
<dbReference type="PANTHER" id="PTHR21666">
    <property type="entry name" value="PEPTIDASE-RELATED"/>
    <property type="match status" value="1"/>
</dbReference>
<evidence type="ECO:0000313" key="7">
    <source>
        <dbReference type="Proteomes" id="UP000051658"/>
    </source>
</evidence>
<dbReference type="CDD" id="cd12797">
    <property type="entry name" value="M23_peptidase"/>
    <property type="match status" value="1"/>
</dbReference>
<gene>
    <name evidence="6" type="ORF">IV74_GL000940</name>
</gene>
<dbReference type="InterPro" id="IPR057309">
    <property type="entry name" value="PcsB_CC"/>
</dbReference>
<sequence>MNKKNIDMKRKAEETAVNKKMTQLAVLTVLLASPVVSTIAVHAETIDTKIEEQDKKIDTLKSQTKLTQDDLVKIEDTVSKNEDKSKQILTDIQNTQNDVDRLAKENMKLTKKIEQRNDQLKEQARSVQVNGASENYIEFVISAESLSDVIGRIDVVSQVVSANRNMVKQQAEDKAKVAAQEKEESKKVNEQKTLAQELSETQSKLQQQKLEKETIVAQLAADTSTAEGDKQTFLAQKVAAEKQAEDFRIAKLAADKQAQENAAAQKAVAEEAAKANVKTPAVAAPTNTTTNNNNQGSSSTPVGGGAYGMPVNSPVSSSYGPRSGYDQNGFHKGIDFASPVGTPVHASLDGVVVIAQQDGMPVSGYGIATVIKHDNGTWTLYAHQSSQSVRVGDRVTKGQVIGATGATGQVDGPHLHFEIRTAQNGGMGNVVNPAPLLGL</sequence>
<dbReference type="InterPro" id="IPR050570">
    <property type="entry name" value="Cell_wall_metabolism_enzyme"/>
</dbReference>
<dbReference type="EMBL" id="JQBS01000024">
    <property type="protein sequence ID" value="KRN56692.1"/>
    <property type="molecule type" value="Genomic_DNA"/>
</dbReference>
<evidence type="ECO:0000313" key="6">
    <source>
        <dbReference type="EMBL" id="KRN56692.1"/>
    </source>
</evidence>
<keyword evidence="1" id="KW-0732">Signal</keyword>
<dbReference type="AlphaFoldDB" id="A0A0R2I4E5"/>
<dbReference type="GO" id="GO:0004222">
    <property type="term" value="F:metalloendopeptidase activity"/>
    <property type="evidence" value="ECO:0007669"/>
    <property type="project" value="TreeGrafter"/>
</dbReference>
<dbReference type="SUPFAM" id="SSF51261">
    <property type="entry name" value="Duplicated hybrid motif"/>
    <property type="match status" value="1"/>
</dbReference>
<dbReference type="InterPro" id="IPR016047">
    <property type="entry name" value="M23ase_b-sheet_dom"/>
</dbReference>
<evidence type="ECO:0000256" key="3">
    <source>
        <dbReference type="SAM" id="MobiDB-lite"/>
    </source>
</evidence>
<dbReference type="Pfam" id="PF01551">
    <property type="entry name" value="Peptidase_M23"/>
    <property type="match status" value="1"/>
</dbReference>
<dbReference type="eggNOG" id="COG0739">
    <property type="taxonomic scope" value="Bacteria"/>
</dbReference>
<feature type="coiled-coil region" evidence="2">
    <location>
        <begin position="168"/>
        <end position="211"/>
    </location>
</feature>
<evidence type="ECO:0000256" key="1">
    <source>
        <dbReference type="ARBA" id="ARBA00022729"/>
    </source>
</evidence>
<protein>
    <submittedName>
        <fullName evidence="6">Secreted cell wall DL-endopeptidase</fullName>
    </submittedName>
</protein>
<feature type="coiled-coil region" evidence="2">
    <location>
        <begin position="43"/>
        <end position="130"/>
    </location>
</feature>